<dbReference type="SUPFAM" id="SSF82708">
    <property type="entry name" value="R3H domain"/>
    <property type="match status" value="1"/>
</dbReference>
<organism evidence="14 15">
    <name type="scientific">Dimorphilus gyrociliatus</name>
    <dbReference type="NCBI Taxonomy" id="2664684"/>
    <lineage>
        <taxon>Eukaryota</taxon>
        <taxon>Metazoa</taxon>
        <taxon>Spiralia</taxon>
        <taxon>Lophotrochozoa</taxon>
        <taxon>Annelida</taxon>
        <taxon>Polychaeta</taxon>
        <taxon>Polychaeta incertae sedis</taxon>
        <taxon>Dinophilidae</taxon>
        <taxon>Dimorphilus</taxon>
    </lineage>
</organism>
<dbReference type="InterPro" id="IPR001374">
    <property type="entry name" value="R3H_dom"/>
</dbReference>
<evidence type="ECO:0000313" key="14">
    <source>
        <dbReference type="EMBL" id="CAD5125692.1"/>
    </source>
</evidence>
<dbReference type="InterPro" id="IPR011545">
    <property type="entry name" value="DEAD/DEAH_box_helicase_dom"/>
</dbReference>
<feature type="domain" description="Helicase C-terminal" evidence="13">
    <location>
        <begin position="538"/>
        <end position="712"/>
    </location>
</feature>
<dbReference type="Gene3D" id="3.40.50.300">
    <property type="entry name" value="P-loop containing nucleotide triphosphate hydrolases"/>
    <property type="match status" value="2"/>
</dbReference>
<feature type="domain" description="R3H" evidence="11">
    <location>
        <begin position="11"/>
        <end position="75"/>
    </location>
</feature>
<dbReference type="Gene3D" id="1.20.120.1080">
    <property type="match status" value="1"/>
</dbReference>
<dbReference type="FunFam" id="3.40.50.300:FF:000526">
    <property type="entry name" value="DExH-box ATP-dependent RNA helicase DExH3"/>
    <property type="match status" value="1"/>
</dbReference>
<dbReference type="SMART" id="SM00487">
    <property type="entry name" value="DEXDc"/>
    <property type="match status" value="1"/>
</dbReference>
<feature type="domain" description="Helicase ATP-binding" evidence="12">
    <location>
        <begin position="170"/>
        <end position="335"/>
    </location>
</feature>
<evidence type="ECO:0000256" key="3">
    <source>
        <dbReference type="ARBA" id="ARBA00022801"/>
    </source>
</evidence>
<dbReference type="CDD" id="cd17917">
    <property type="entry name" value="DEXHc_RHA-like"/>
    <property type="match status" value="1"/>
</dbReference>
<evidence type="ECO:0000256" key="1">
    <source>
        <dbReference type="ARBA" id="ARBA00004123"/>
    </source>
</evidence>
<sequence length="1305" mass="147484">MSGENQLGISEDFRIAVQAALERFRLNEDEKNYEFPSALSKLERKFVHELCKEYGLKSKSHGKGANRSLTMSKKELVNRGHDLPPIKLKAKTQQYINNLLSHQPLMDRERNDLVPRTERGSLADVSVKESRKLLFKQPNIQGQIPPEANTAPFEYFKQSLPIYHMKEHVLKSIEDNRVVLVLGDTGSGKSTQVPQMLLEEFTAKKKKCNIYVTQPRRLSAVALAERISTERSETCGKSVGYQIRLEQKLSRDTILTFCTTGILLRTLMSGDDISHVTHIIVDEVHERDKFTDFLLIALRDLLFKQSHLKLILMSATLNLPLFTEYFGNCPVISVPGRMFDVKEYFLEDVLNWTSYSNDLMKMAEVRLSKQKESRDALAQWCEDLLPQSEPKTVSEDSETTAKMDELIENAFQHGKRDAIDDIISLVTDEKVSVDYQHSLTTVSGLMTAAARGWMNCVEQFLRLGADVHLQTVNGWKALDFAHHYRSVEIAEWLSAFEIAEMGDDDQSDLDTATMDEVHAKLLKVYHYSFNDDKVDVDLILSLTSKIHSEKPTGAILIFLPGYDDILSLKDKIEGSDTFPPSNTYKIFLLHSSISTNDQNRVFDTMPDGIRKIILSTNIAETSITISDVSYVIDSGKVKEQLFDAVSNTNCLRTNWISQTSAVQRKGRAGRVKPGECYRLFSRSRFSNMQKYQTAEILRCPLEELCLHTKLLAPITSSIADFLSKAVEPPPQLVIKNAVNILKQMDALDKFEDLTDLGCHLAELPVPPHCGKMVLMSTILKCLDPILTIASFLSYKEPFVLPTSGEGKRKLSSIKEKFAKDSFSDHIAYLEFYQGYMNAKENRQERIFCYQNCFSYAVMQIVEGTRDHLKRHLTAIGFLGPEADMNEMNVNSDKWPVVRAVLVSALFPKLAVVDRTNGTISTRLEKRVRCHPSSVLNSASQVNSRSHKDIVKSLPYNWLIFDEMTRFNTLALIKGCSVVTSFSVAIMAGPSRLLPHQYHFEADPEQESDDEEECSNDEEKRNNWKPLSNFRFSIDDWLNLYLDNGNASLIVNVRQKLHALIVRKLKTCGKSSLHGDDIVVQTIVQALCSEDQAALNMSNFQSRMKLLPPGRKSNFRSDRNESSSSSEERNSSTPGIGGSSSRSSISSSPCLTPDMATIGQSVRYFVLKPADGQVIDASIVTGFWSASHGTKRVLDNAYKSTGSVILFISVQGSGHFQGYARMISISHNDQGKTKFGIEWLKRREVHFHEVNHLNNPWNDNKNVKISRDGQEIEPMIANELIEVIERGNEKSRYAKGRNTRRGKKLH</sequence>
<dbReference type="Pfam" id="PF00271">
    <property type="entry name" value="Helicase_C"/>
    <property type="match status" value="1"/>
</dbReference>
<dbReference type="SUPFAM" id="SSF52540">
    <property type="entry name" value="P-loop containing nucleoside triphosphate hydrolases"/>
    <property type="match status" value="2"/>
</dbReference>
<keyword evidence="3" id="KW-0378">Hydrolase</keyword>
<feature type="compositionally biased region" description="Basic and acidic residues" evidence="9">
    <location>
        <begin position="1114"/>
        <end position="1129"/>
    </location>
</feature>
<feature type="compositionally biased region" description="Low complexity" evidence="9">
    <location>
        <begin position="1130"/>
        <end position="1148"/>
    </location>
</feature>
<dbReference type="InterPro" id="IPR001650">
    <property type="entry name" value="Helicase_C-like"/>
</dbReference>
<dbReference type="Pfam" id="PF04408">
    <property type="entry name" value="WHD_HA2"/>
    <property type="match status" value="1"/>
</dbReference>
<evidence type="ECO:0000256" key="5">
    <source>
        <dbReference type="ARBA" id="ARBA00022840"/>
    </source>
</evidence>
<dbReference type="FunFam" id="3.30.1370.50:FF:000002">
    <property type="entry name" value="Immunoglobulin mu DNA-binding protein 2"/>
    <property type="match status" value="1"/>
</dbReference>
<accession>A0A7I8WBZ9</accession>
<evidence type="ECO:0000313" key="15">
    <source>
        <dbReference type="Proteomes" id="UP000549394"/>
    </source>
</evidence>
<feature type="region of interest" description="Disordered" evidence="9">
    <location>
        <begin position="1104"/>
        <end position="1148"/>
    </location>
</feature>
<evidence type="ECO:0000256" key="8">
    <source>
        <dbReference type="ARBA" id="ARBA00060772"/>
    </source>
</evidence>
<dbReference type="SMART" id="SM00393">
    <property type="entry name" value="R3H"/>
    <property type="match status" value="1"/>
</dbReference>
<dbReference type="Pfam" id="PF00270">
    <property type="entry name" value="DEAD"/>
    <property type="match status" value="1"/>
</dbReference>
<keyword evidence="15" id="KW-1185">Reference proteome</keyword>
<dbReference type="EMBL" id="CAJFCJ010000028">
    <property type="protein sequence ID" value="CAD5125692.1"/>
    <property type="molecule type" value="Genomic_DNA"/>
</dbReference>
<evidence type="ECO:0000259" key="13">
    <source>
        <dbReference type="PROSITE" id="PS51194"/>
    </source>
</evidence>
<dbReference type="GO" id="GO:0003723">
    <property type="term" value="F:RNA binding"/>
    <property type="evidence" value="ECO:0007669"/>
    <property type="project" value="UniProtKB-KW"/>
</dbReference>
<dbReference type="InterPro" id="IPR007275">
    <property type="entry name" value="YTH_domain"/>
</dbReference>
<comment type="subcellular location">
    <subcellularLocation>
        <location evidence="1">Nucleus</location>
    </subcellularLocation>
</comment>
<dbReference type="GO" id="GO:0004386">
    <property type="term" value="F:helicase activity"/>
    <property type="evidence" value="ECO:0007669"/>
    <property type="project" value="UniProtKB-KW"/>
</dbReference>
<dbReference type="InterPro" id="IPR011709">
    <property type="entry name" value="DEAD-box_helicase_OB_fold"/>
</dbReference>
<dbReference type="InterPro" id="IPR036770">
    <property type="entry name" value="Ankyrin_rpt-contain_sf"/>
</dbReference>
<keyword evidence="2" id="KW-0547">Nucleotide-binding</keyword>
<evidence type="ECO:0000259" key="11">
    <source>
        <dbReference type="PROSITE" id="PS51061"/>
    </source>
</evidence>
<dbReference type="Gene3D" id="1.25.40.20">
    <property type="entry name" value="Ankyrin repeat-containing domain"/>
    <property type="match status" value="1"/>
</dbReference>
<dbReference type="FunFam" id="1.20.120.1080:FF:000008">
    <property type="entry name" value="probable ATP-dependent RNA helicase YTHDC2"/>
    <property type="match status" value="1"/>
</dbReference>
<dbReference type="GO" id="GO:0005634">
    <property type="term" value="C:nucleus"/>
    <property type="evidence" value="ECO:0007669"/>
    <property type="project" value="UniProtKB-SubCell"/>
</dbReference>
<dbReference type="PROSITE" id="PS51061">
    <property type="entry name" value="R3H"/>
    <property type="match status" value="1"/>
</dbReference>
<evidence type="ECO:0000256" key="2">
    <source>
        <dbReference type="ARBA" id="ARBA00022741"/>
    </source>
</evidence>
<dbReference type="InterPro" id="IPR036867">
    <property type="entry name" value="R3H_dom_sf"/>
</dbReference>
<evidence type="ECO:0000256" key="7">
    <source>
        <dbReference type="ARBA" id="ARBA00023242"/>
    </source>
</evidence>
<dbReference type="SMART" id="SM00490">
    <property type="entry name" value="HELICc"/>
    <property type="match status" value="1"/>
</dbReference>
<dbReference type="InterPro" id="IPR007502">
    <property type="entry name" value="Helicase-assoc_dom"/>
</dbReference>
<dbReference type="PROSITE" id="PS51192">
    <property type="entry name" value="HELICASE_ATP_BIND_1"/>
    <property type="match status" value="1"/>
</dbReference>
<name>A0A7I8WBZ9_9ANNE</name>
<dbReference type="CDD" id="cd18791">
    <property type="entry name" value="SF2_C_RHA"/>
    <property type="match status" value="1"/>
</dbReference>
<feature type="domain" description="YTH" evidence="10">
    <location>
        <begin position="1161"/>
        <end position="1283"/>
    </location>
</feature>
<dbReference type="CDD" id="cd21134">
    <property type="entry name" value="YTH"/>
    <property type="match status" value="1"/>
</dbReference>
<dbReference type="GO" id="GO:0016787">
    <property type="term" value="F:hydrolase activity"/>
    <property type="evidence" value="ECO:0007669"/>
    <property type="project" value="UniProtKB-KW"/>
</dbReference>
<protein>
    <submittedName>
        <fullName evidence="14">DgyrCDS13899</fullName>
    </submittedName>
</protein>
<dbReference type="Proteomes" id="UP000549394">
    <property type="component" value="Unassembled WGS sequence"/>
</dbReference>
<feature type="compositionally biased region" description="Acidic residues" evidence="9">
    <location>
        <begin position="1002"/>
        <end position="1015"/>
    </location>
</feature>
<dbReference type="SMART" id="SM00847">
    <property type="entry name" value="HA2"/>
    <property type="match status" value="1"/>
</dbReference>
<evidence type="ECO:0000256" key="4">
    <source>
        <dbReference type="ARBA" id="ARBA00022806"/>
    </source>
</evidence>
<dbReference type="SUPFAM" id="SSF48403">
    <property type="entry name" value="Ankyrin repeat"/>
    <property type="match status" value="1"/>
</dbReference>
<proteinExistence type="inferred from homology"/>
<evidence type="ECO:0000256" key="9">
    <source>
        <dbReference type="SAM" id="MobiDB-lite"/>
    </source>
</evidence>
<keyword evidence="5" id="KW-0067">ATP-binding</keyword>
<dbReference type="PROSITE" id="PS51194">
    <property type="entry name" value="HELICASE_CTER"/>
    <property type="match status" value="1"/>
</dbReference>
<dbReference type="PANTHER" id="PTHR18934:SF213">
    <property type="entry name" value="3'-5' RNA HELICASE YTHDC2"/>
    <property type="match status" value="1"/>
</dbReference>
<dbReference type="GO" id="GO:0005524">
    <property type="term" value="F:ATP binding"/>
    <property type="evidence" value="ECO:0007669"/>
    <property type="project" value="UniProtKB-KW"/>
</dbReference>
<feature type="region of interest" description="Disordered" evidence="9">
    <location>
        <begin position="1001"/>
        <end position="1020"/>
    </location>
</feature>
<keyword evidence="7" id="KW-0539">Nucleus</keyword>
<dbReference type="Pfam" id="PF04146">
    <property type="entry name" value="YTH"/>
    <property type="match status" value="1"/>
</dbReference>
<dbReference type="Gene3D" id="3.10.590.10">
    <property type="entry name" value="ph1033 like domains"/>
    <property type="match status" value="1"/>
</dbReference>
<comment type="caution">
    <text evidence="14">The sequence shown here is derived from an EMBL/GenBank/DDBJ whole genome shotgun (WGS) entry which is preliminary data.</text>
</comment>
<dbReference type="Pfam" id="PF01424">
    <property type="entry name" value="R3H"/>
    <property type="match status" value="1"/>
</dbReference>
<gene>
    <name evidence="14" type="ORF">DGYR_LOCUS13035</name>
</gene>
<keyword evidence="6" id="KW-0694">RNA-binding</keyword>
<dbReference type="PROSITE" id="PS50882">
    <property type="entry name" value="YTH"/>
    <property type="match status" value="1"/>
</dbReference>
<comment type="similarity">
    <text evidence="8">Belongs to the DExH box helicase family.</text>
</comment>
<keyword evidence="4" id="KW-0347">Helicase</keyword>
<dbReference type="OrthoDB" id="6103986at2759"/>
<dbReference type="Gene3D" id="3.30.1370.50">
    <property type="entry name" value="R3H-like domain"/>
    <property type="match status" value="1"/>
</dbReference>
<dbReference type="GO" id="GO:0003677">
    <property type="term" value="F:DNA binding"/>
    <property type="evidence" value="ECO:0007669"/>
    <property type="project" value="UniProtKB-ARBA"/>
</dbReference>
<evidence type="ECO:0000256" key="6">
    <source>
        <dbReference type="ARBA" id="ARBA00022884"/>
    </source>
</evidence>
<reference evidence="14 15" key="1">
    <citation type="submission" date="2020-08" db="EMBL/GenBank/DDBJ databases">
        <authorList>
            <person name="Hejnol A."/>
        </authorList>
    </citation>
    <scope>NUCLEOTIDE SEQUENCE [LARGE SCALE GENOMIC DNA]</scope>
</reference>
<dbReference type="InterPro" id="IPR027417">
    <property type="entry name" value="P-loop_NTPase"/>
</dbReference>
<evidence type="ECO:0000259" key="12">
    <source>
        <dbReference type="PROSITE" id="PS51192"/>
    </source>
</evidence>
<evidence type="ECO:0000259" key="10">
    <source>
        <dbReference type="PROSITE" id="PS50882"/>
    </source>
</evidence>
<dbReference type="Pfam" id="PF07717">
    <property type="entry name" value="OB_NTP_bind"/>
    <property type="match status" value="1"/>
</dbReference>
<dbReference type="PANTHER" id="PTHR18934">
    <property type="entry name" value="ATP-DEPENDENT RNA HELICASE"/>
    <property type="match status" value="1"/>
</dbReference>
<dbReference type="Pfam" id="PF21010">
    <property type="entry name" value="HA2_C"/>
    <property type="match status" value="1"/>
</dbReference>
<dbReference type="InterPro" id="IPR014001">
    <property type="entry name" value="Helicase_ATP-bd"/>
</dbReference>
<dbReference type="InterPro" id="IPR048333">
    <property type="entry name" value="HA2_WH"/>
</dbReference>